<evidence type="ECO:0000313" key="2">
    <source>
        <dbReference type="EMBL" id="RQP24646.1"/>
    </source>
</evidence>
<evidence type="ECO:0000256" key="1">
    <source>
        <dbReference type="ARBA" id="ARBA00006869"/>
    </source>
</evidence>
<dbReference type="Pfam" id="PF17074">
    <property type="entry name" value="Darcynin"/>
    <property type="match status" value="1"/>
</dbReference>
<name>A0A3N7HTM7_9BURK</name>
<dbReference type="Proteomes" id="UP000267464">
    <property type="component" value="Unassembled WGS sequence"/>
</dbReference>
<sequence>MRVANTSNDSHSVVHAATRRQPCPRLQESTMTTTYSVFMLLKATPYWHSLAREERIAIRDDALSRVFNHFAAVTLRFFDASGLHAGCSEVLIWETTDMAEYRAAVEALQAHAFFGAPCFEVMDVIPTLAEEWPALPWPAGGVPARAMAL</sequence>
<gene>
    <name evidence="2" type="ORF">DZC73_14740</name>
</gene>
<dbReference type="InterPro" id="IPR031409">
    <property type="entry name" value="Darcynin"/>
</dbReference>
<accession>A0A3N7HTM7</accession>
<evidence type="ECO:0000313" key="3">
    <source>
        <dbReference type="Proteomes" id="UP000267464"/>
    </source>
</evidence>
<protein>
    <submittedName>
        <fullName evidence="2">Uncharacterized protein</fullName>
    </submittedName>
</protein>
<comment type="similarity">
    <text evidence="1">Belongs to the darcynin family.</text>
</comment>
<comment type="caution">
    <text evidence="2">The sequence shown here is derived from an EMBL/GenBank/DDBJ whole genome shotgun (WGS) entry which is preliminary data.</text>
</comment>
<dbReference type="EMBL" id="QUSW01000003">
    <property type="protein sequence ID" value="RQP24646.1"/>
    <property type="molecule type" value="Genomic_DNA"/>
</dbReference>
<keyword evidence="3" id="KW-1185">Reference proteome</keyword>
<dbReference type="AlphaFoldDB" id="A0A3N7HTM7"/>
<reference evidence="2 3" key="2">
    <citation type="submission" date="2018-12" db="EMBL/GenBank/DDBJ databases">
        <title>Rhizobacter gummiphilus sp. nov., a rubber-degrading bacterium isolated from the soil of a botanical garden in Japan.</title>
        <authorList>
            <person name="Shunsuke S.S."/>
        </authorList>
    </citation>
    <scope>NUCLEOTIDE SEQUENCE [LARGE SCALE GENOMIC DNA]</scope>
    <source>
        <strain evidence="2 3">S-16</strain>
    </source>
</reference>
<organism evidence="2 3">
    <name type="scientific">Piscinibacter terrae</name>
    <dbReference type="NCBI Taxonomy" id="2496871"/>
    <lineage>
        <taxon>Bacteria</taxon>
        <taxon>Pseudomonadati</taxon>
        <taxon>Pseudomonadota</taxon>
        <taxon>Betaproteobacteria</taxon>
        <taxon>Burkholderiales</taxon>
        <taxon>Sphaerotilaceae</taxon>
        <taxon>Piscinibacter</taxon>
    </lineage>
</organism>
<proteinExistence type="inferred from homology"/>
<reference evidence="2 3" key="1">
    <citation type="submission" date="2018-08" db="EMBL/GenBank/DDBJ databases">
        <authorList>
            <person name="Khan S.A."/>
            <person name="Jeon C.O."/>
            <person name="Chun B.H."/>
            <person name="Jeong S.E."/>
        </authorList>
    </citation>
    <scope>NUCLEOTIDE SEQUENCE [LARGE SCALE GENOMIC DNA]</scope>
    <source>
        <strain evidence="2 3">S-16</strain>
    </source>
</reference>